<dbReference type="STRING" id="34506.A0A090L8X7"/>
<dbReference type="AlphaFoldDB" id="A0A090L8X7"/>
<evidence type="ECO:0000256" key="3">
    <source>
        <dbReference type="ARBA" id="ARBA00022741"/>
    </source>
</evidence>
<protein>
    <recommendedName>
        <fullName evidence="9">Ras-related protein Rab-7b</fullName>
    </recommendedName>
</protein>
<dbReference type="GO" id="GO:0005525">
    <property type="term" value="F:GTP binding"/>
    <property type="evidence" value="ECO:0007669"/>
    <property type="project" value="UniProtKB-KW"/>
</dbReference>
<dbReference type="SMART" id="SM00176">
    <property type="entry name" value="RAN"/>
    <property type="match status" value="1"/>
</dbReference>
<dbReference type="PROSITE" id="PS51419">
    <property type="entry name" value="RAB"/>
    <property type="match status" value="1"/>
</dbReference>
<evidence type="ECO:0000256" key="1">
    <source>
        <dbReference type="ARBA" id="ARBA00006270"/>
    </source>
</evidence>
<dbReference type="SMART" id="SM00175">
    <property type="entry name" value="RAB"/>
    <property type="match status" value="1"/>
</dbReference>
<dbReference type="NCBIfam" id="TIGR00231">
    <property type="entry name" value="small_GTP"/>
    <property type="match status" value="1"/>
</dbReference>
<dbReference type="CTD" id="36376340"/>
<dbReference type="WormBase" id="SRAE_1000223100">
    <property type="protein sequence ID" value="SRP01217"/>
    <property type="gene ID" value="WBGene00258845"/>
</dbReference>
<keyword evidence="3" id="KW-0547">Nucleotide-binding</keyword>
<dbReference type="Proteomes" id="UP000035682">
    <property type="component" value="Unplaced"/>
</dbReference>
<dbReference type="InterPro" id="IPR027417">
    <property type="entry name" value="P-loop_NTPase"/>
</dbReference>
<evidence type="ECO:0000256" key="4">
    <source>
        <dbReference type="ARBA" id="ARBA00022927"/>
    </source>
</evidence>
<dbReference type="WBParaSite" id="SRAE_1000223100.1">
    <property type="protein sequence ID" value="SRAE_1000223100.1"/>
    <property type="gene ID" value="WBGene00258845"/>
</dbReference>
<dbReference type="GO" id="GO:0045335">
    <property type="term" value="C:phagocytic vesicle"/>
    <property type="evidence" value="ECO:0007669"/>
    <property type="project" value="TreeGrafter"/>
</dbReference>
<accession>A0A090L8X7</accession>
<dbReference type="SMART" id="SM00173">
    <property type="entry name" value="RAS"/>
    <property type="match status" value="1"/>
</dbReference>
<name>A0A090L8X7_STRRB</name>
<keyword evidence="5" id="KW-0342">GTP-binding</keyword>
<dbReference type="PROSITE" id="PS51421">
    <property type="entry name" value="RAS"/>
    <property type="match status" value="1"/>
</dbReference>
<evidence type="ECO:0000313" key="12">
    <source>
        <dbReference type="WBParaSite" id="SRAE_1000223100.1"/>
    </source>
</evidence>
<reference evidence="12" key="2">
    <citation type="submission" date="2020-12" db="UniProtKB">
        <authorList>
            <consortium name="WormBaseParasite"/>
        </authorList>
    </citation>
    <scope>IDENTIFICATION</scope>
</reference>
<dbReference type="GO" id="GO:0005764">
    <property type="term" value="C:lysosome"/>
    <property type="evidence" value="ECO:0007669"/>
    <property type="project" value="UniProtKB-ARBA"/>
</dbReference>
<evidence type="ECO:0000256" key="2">
    <source>
        <dbReference type="ARBA" id="ARBA00022448"/>
    </source>
</evidence>
<dbReference type="EMBL" id="LN609528">
    <property type="protein sequence ID" value="CEF63975.1"/>
    <property type="molecule type" value="Genomic_DNA"/>
</dbReference>
<dbReference type="OMA" id="EQVFKHI"/>
<evidence type="ECO:0000313" key="13">
    <source>
        <dbReference type="WormBase" id="SRAE_1000223100"/>
    </source>
</evidence>
<dbReference type="Gene3D" id="3.40.50.300">
    <property type="entry name" value="P-loop containing nucleotide triphosphate hydrolases"/>
    <property type="match status" value="1"/>
</dbReference>
<keyword evidence="2" id="KW-0813">Transport</keyword>
<dbReference type="GO" id="GO:0005770">
    <property type="term" value="C:late endosome"/>
    <property type="evidence" value="ECO:0007669"/>
    <property type="project" value="TreeGrafter"/>
</dbReference>
<dbReference type="Pfam" id="PF00071">
    <property type="entry name" value="Ras"/>
    <property type="match status" value="1"/>
</dbReference>
<evidence type="ECO:0000313" key="11">
    <source>
        <dbReference type="Proteomes" id="UP000035682"/>
    </source>
</evidence>
<keyword evidence="4" id="KW-0653">Protein transport</keyword>
<dbReference type="GO" id="GO:0003924">
    <property type="term" value="F:GTPase activity"/>
    <property type="evidence" value="ECO:0007669"/>
    <property type="project" value="InterPro"/>
</dbReference>
<evidence type="ECO:0000256" key="5">
    <source>
        <dbReference type="ARBA" id="ARBA00023134"/>
    </source>
</evidence>
<evidence type="ECO:0000256" key="6">
    <source>
        <dbReference type="ARBA" id="ARBA00023288"/>
    </source>
</evidence>
<dbReference type="OrthoDB" id="1436450at2759"/>
<dbReference type="PROSITE" id="PS00675">
    <property type="entry name" value="SIGMA54_INTERACT_1"/>
    <property type="match status" value="1"/>
</dbReference>
<keyword evidence="11" id="KW-1185">Reference proteome</keyword>
<dbReference type="GeneID" id="36376340"/>
<comment type="similarity">
    <text evidence="1">Belongs to the small GTPase superfamily. Rab family.</text>
</comment>
<gene>
    <name evidence="10 12 13" type="ORF">SRAE_1000223100</name>
</gene>
<keyword evidence="7" id="KW-0636">Prenylation</keyword>
<comment type="function">
    <text evidence="8">Controls vesicular trafficking from endosomes to the trans-Golgi network (TGN). Acts as a negative regulator of TLR9 signaling and can suppress TLR9-triggered TNFA, IL6, and IFNB production in macrophages by promoting TLR9 lysosomal degradation. Also negatively regulates TLR4 signaling in macrophages by promoting lysosomal degradation of TLR4. Promotes megakaryocytic differentiation by increasing NF-kappa-B-dependent IL6 production and subsequently enhancing the association of STAT3 with GATA1. Not involved in the regulation of the EGF- and EGFR degradation pathway.</text>
</comment>
<evidence type="ECO:0000256" key="9">
    <source>
        <dbReference type="ARBA" id="ARBA00067801"/>
    </source>
</evidence>
<dbReference type="SUPFAM" id="SSF52540">
    <property type="entry name" value="P-loop containing nucleoside triphosphate hydrolases"/>
    <property type="match status" value="1"/>
</dbReference>
<dbReference type="InterPro" id="IPR025662">
    <property type="entry name" value="Sigma_54_int_dom_ATP-bd_1"/>
</dbReference>
<evidence type="ECO:0000313" key="10">
    <source>
        <dbReference type="EMBL" id="CEF63975.1"/>
    </source>
</evidence>
<sequence length="213" mass="24752">MMDGLKSFFIKPIIKVVVLGDSGVGKTAIVNRFTENYYSPKNKATVGVDFKSKDILFNNVSVTLQIWDTAGEERFRSLGVQYFRGADCCILVFDTTNKYSFSRLQYWKEEFLIQANPLNYDDFPFIVIGNKIDDNNRLVPNETINEWRMRNKDTPYFEVSAKEDLNIQAAFNIIPKVTMQKTFFDDKYNKINLDVISLQKPEQNSKNKRRCCC</sequence>
<dbReference type="SMART" id="SM00174">
    <property type="entry name" value="RHO"/>
    <property type="match status" value="1"/>
</dbReference>
<dbReference type="PANTHER" id="PTHR47981">
    <property type="entry name" value="RAB FAMILY"/>
    <property type="match status" value="1"/>
</dbReference>
<evidence type="ECO:0000256" key="8">
    <source>
        <dbReference type="ARBA" id="ARBA00058158"/>
    </source>
</evidence>
<dbReference type="FunFam" id="3.40.50.300:FF:000751">
    <property type="entry name" value="Rab family GTPase, putative"/>
    <property type="match status" value="1"/>
</dbReference>
<dbReference type="GO" id="GO:0002682">
    <property type="term" value="P:regulation of immune system process"/>
    <property type="evidence" value="ECO:0007669"/>
    <property type="project" value="UniProtKB-ARBA"/>
</dbReference>
<organism evidence="10">
    <name type="scientific">Strongyloides ratti</name>
    <name type="common">Parasitic roundworm</name>
    <dbReference type="NCBI Taxonomy" id="34506"/>
    <lineage>
        <taxon>Eukaryota</taxon>
        <taxon>Metazoa</taxon>
        <taxon>Ecdysozoa</taxon>
        <taxon>Nematoda</taxon>
        <taxon>Chromadorea</taxon>
        <taxon>Rhabditida</taxon>
        <taxon>Tylenchina</taxon>
        <taxon>Panagrolaimomorpha</taxon>
        <taxon>Strongyloidoidea</taxon>
        <taxon>Strongyloididae</taxon>
        <taxon>Strongyloides</taxon>
    </lineage>
</organism>
<dbReference type="InterPro" id="IPR001806">
    <property type="entry name" value="Small_GTPase"/>
</dbReference>
<dbReference type="InterPro" id="IPR005225">
    <property type="entry name" value="Small_GTP-bd"/>
</dbReference>
<dbReference type="PANTHER" id="PTHR47981:SF20">
    <property type="entry name" value="RAS-RELATED PROTEIN RAB-7A"/>
    <property type="match status" value="1"/>
</dbReference>
<dbReference type="PRINTS" id="PR00449">
    <property type="entry name" value="RASTRNSFRMNG"/>
</dbReference>
<proteinExistence type="inferred from homology"/>
<dbReference type="GO" id="GO:0015031">
    <property type="term" value="P:protein transport"/>
    <property type="evidence" value="ECO:0007669"/>
    <property type="project" value="UniProtKB-KW"/>
</dbReference>
<reference evidence="10 11" key="1">
    <citation type="submission" date="2014-09" db="EMBL/GenBank/DDBJ databases">
        <authorList>
            <person name="Martin A.A."/>
        </authorList>
    </citation>
    <scope>NUCLEOTIDE SEQUENCE</scope>
    <source>
        <strain evidence="11">ED321</strain>
        <strain evidence="10">ED321 Heterogonic</strain>
    </source>
</reference>
<keyword evidence="6" id="KW-0449">Lipoprotein</keyword>
<dbReference type="RefSeq" id="XP_024503176.1">
    <property type="nucleotide sequence ID" value="XM_024649283.1"/>
</dbReference>
<dbReference type="GO" id="GO:0090385">
    <property type="term" value="P:phagosome-lysosome fusion"/>
    <property type="evidence" value="ECO:0007669"/>
    <property type="project" value="TreeGrafter"/>
</dbReference>
<evidence type="ECO:0000256" key="7">
    <source>
        <dbReference type="ARBA" id="ARBA00023289"/>
    </source>
</evidence>